<dbReference type="PROSITE" id="PS00135">
    <property type="entry name" value="TRYPSIN_SER"/>
    <property type="match status" value="1"/>
</dbReference>
<evidence type="ECO:0000259" key="10">
    <source>
        <dbReference type="PROSITE" id="PS50240"/>
    </source>
</evidence>
<dbReference type="PROSITE" id="PS50240">
    <property type="entry name" value="TRYPSIN_DOM"/>
    <property type="match status" value="1"/>
</dbReference>
<comment type="caution">
    <text evidence="11">The sequence shown here is derived from an EMBL/GenBank/DDBJ whole genome shotgun (WGS) entry which is preliminary data.</text>
</comment>
<keyword evidence="4" id="KW-0378">Hydrolase</keyword>
<evidence type="ECO:0000256" key="9">
    <source>
        <dbReference type="ARBA" id="ARBA00038868"/>
    </source>
</evidence>
<keyword evidence="12" id="KW-1185">Reference proteome</keyword>
<dbReference type="GO" id="GO:0004252">
    <property type="term" value="F:serine-type endopeptidase activity"/>
    <property type="evidence" value="ECO:0007669"/>
    <property type="project" value="UniProtKB-EC"/>
</dbReference>
<dbReference type="InterPro" id="IPR033116">
    <property type="entry name" value="TRYPSIN_SER"/>
</dbReference>
<dbReference type="InterPro" id="IPR043504">
    <property type="entry name" value="Peptidase_S1_PA_chymotrypsin"/>
</dbReference>
<protein>
    <recommendedName>
        <fullName evidence="9">trypsin</fullName>
        <ecNumber evidence="9">3.4.21.4</ecNumber>
    </recommendedName>
</protein>
<organism evidence="11 12">
    <name type="scientific">Popillia japonica</name>
    <name type="common">Japanese beetle</name>
    <dbReference type="NCBI Taxonomy" id="7064"/>
    <lineage>
        <taxon>Eukaryota</taxon>
        <taxon>Metazoa</taxon>
        <taxon>Ecdysozoa</taxon>
        <taxon>Arthropoda</taxon>
        <taxon>Hexapoda</taxon>
        <taxon>Insecta</taxon>
        <taxon>Pterygota</taxon>
        <taxon>Neoptera</taxon>
        <taxon>Endopterygota</taxon>
        <taxon>Coleoptera</taxon>
        <taxon>Polyphaga</taxon>
        <taxon>Scarabaeiformia</taxon>
        <taxon>Scarabaeidae</taxon>
        <taxon>Rutelinae</taxon>
        <taxon>Popillia</taxon>
    </lineage>
</organism>
<dbReference type="GO" id="GO:0006508">
    <property type="term" value="P:proteolysis"/>
    <property type="evidence" value="ECO:0007669"/>
    <property type="project" value="UniProtKB-KW"/>
</dbReference>
<dbReference type="SMART" id="SM00020">
    <property type="entry name" value="Tryp_SPc"/>
    <property type="match status" value="1"/>
</dbReference>
<keyword evidence="6" id="KW-0865">Zymogen</keyword>
<reference evidence="11 12" key="1">
    <citation type="journal article" date="2024" name="BMC Genomics">
        <title>De novo assembly and annotation of Popillia japonica's genome with initial clues to its potential as an invasive pest.</title>
        <authorList>
            <person name="Cucini C."/>
            <person name="Boschi S."/>
            <person name="Funari R."/>
            <person name="Cardaioli E."/>
            <person name="Iannotti N."/>
            <person name="Marturano G."/>
            <person name="Paoli F."/>
            <person name="Bruttini M."/>
            <person name="Carapelli A."/>
            <person name="Frati F."/>
            <person name="Nardi F."/>
        </authorList>
    </citation>
    <scope>NUCLEOTIDE SEQUENCE [LARGE SCALE GENOMIC DNA]</scope>
    <source>
        <strain evidence="11">DMR45628</strain>
    </source>
</reference>
<evidence type="ECO:0000256" key="2">
    <source>
        <dbReference type="ARBA" id="ARBA00022670"/>
    </source>
</evidence>
<dbReference type="EC" id="3.4.21.4" evidence="9"/>
<gene>
    <name evidence="11" type="ORF">QE152_g31329</name>
</gene>
<dbReference type="InterPro" id="IPR001254">
    <property type="entry name" value="Trypsin_dom"/>
</dbReference>
<keyword evidence="3" id="KW-0222">Digestion</keyword>
<dbReference type="Pfam" id="PF00089">
    <property type="entry name" value="Trypsin"/>
    <property type="match status" value="1"/>
</dbReference>
<dbReference type="InterPro" id="IPR050430">
    <property type="entry name" value="Peptidase_S1"/>
</dbReference>
<dbReference type="Gene3D" id="2.40.10.10">
    <property type="entry name" value="Trypsin-like serine proteases"/>
    <property type="match status" value="1"/>
</dbReference>
<dbReference type="PANTHER" id="PTHR24276">
    <property type="entry name" value="POLYSERASE-RELATED"/>
    <property type="match status" value="1"/>
</dbReference>
<keyword evidence="5" id="KW-0720">Serine protease</keyword>
<dbReference type="InterPro" id="IPR009003">
    <property type="entry name" value="Peptidase_S1_PA"/>
</dbReference>
<feature type="domain" description="Peptidase S1" evidence="10">
    <location>
        <begin position="55"/>
        <end position="293"/>
    </location>
</feature>
<keyword evidence="7" id="KW-1015">Disulfide bond</keyword>
<evidence type="ECO:0000256" key="7">
    <source>
        <dbReference type="ARBA" id="ARBA00023157"/>
    </source>
</evidence>
<dbReference type="EMBL" id="JASPKY010000440">
    <property type="protein sequence ID" value="KAK9700307.1"/>
    <property type="molecule type" value="Genomic_DNA"/>
</dbReference>
<dbReference type="PRINTS" id="PR00722">
    <property type="entry name" value="CHYMOTRYPSIN"/>
</dbReference>
<dbReference type="GO" id="GO:0007586">
    <property type="term" value="P:digestion"/>
    <property type="evidence" value="ECO:0007669"/>
    <property type="project" value="UniProtKB-KW"/>
</dbReference>
<evidence type="ECO:0000256" key="3">
    <source>
        <dbReference type="ARBA" id="ARBA00022757"/>
    </source>
</evidence>
<accession>A0AAW1JAQ9</accession>
<name>A0AAW1JAQ9_POPJA</name>
<dbReference type="InterPro" id="IPR001314">
    <property type="entry name" value="Peptidase_S1A"/>
</dbReference>
<evidence type="ECO:0000313" key="12">
    <source>
        <dbReference type="Proteomes" id="UP001458880"/>
    </source>
</evidence>
<dbReference type="PANTHER" id="PTHR24276:SF97">
    <property type="entry name" value="GH13245P2-RELATED"/>
    <property type="match status" value="1"/>
</dbReference>
<evidence type="ECO:0000256" key="4">
    <source>
        <dbReference type="ARBA" id="ARBA00022801"/>
    </source>
</evidence>
<proteinExistence type="inferred from homology"/>
<comment type="catalytic activity">
    <reaction evidence="8">
        <text>Preferential cleavage: Arg-|-Xaa, Lys-|-Xaa.</text>
        <dbReference type="EC" id="3.4.21.4"/>
    </reaction>
</comment>
<evidence type="ECO:0000256" key="8">
    <source>
        <dbReference type="ARBA" id="ARBA00036320"/>
    </source>
</evidence>
<keyword evidence="2" id="KW-0645">Protease</keyword>
<comment type="similarity">
    <text evidence="1">Belongs to the peptidase S1 family.</text>
</comment>
<evidence type="ECO:0000256" key="1">
    <source>
        <dbReference type="ARBA" id="ARBA00007664"/>
    </source>
</evidence>
<evidence type="ECO:0000256" key="6">
    <source>
        <dbReference type="ARBA" id="ARBA00023145"/>
    </source>
</evidence>
<sequence length="293" mass="32982">MEEIFSNLFNVKLLLVILYKKGAENVKNNTVIILISCIITSYNHCAAQSNITGRIIGGYNASIEDYPSYVAIFNIRYGRHELICGAIFNIRYGRHELICGGIYIHKLWILTAEHCLMNVQLAKPRLVEDVLIKVGLKWLFDTGQTRKAVEFVRHPRGHCKFLKKSCDVGLIRLEKPFKFDRYVRLAKIIDEYPFSKKVVVVGYGTISPSTFVAHRFLQCVNLTILSLTRDAIYCQASTPRGTCYGDSGGPMYERGSGKLVGIISSVEVLSKTLFHICLPSKVSDRCNNAYSIG</sequence>
<dbReference type="AlphaFoldDB" id="A0AAW1JAQ9"/>
<dbReference type="SUPFAM" id="SSF50494">
    <property type="entry name" value="Trypsin-like serine proteases"/>
    <property type="match status" value="1"/>
</dbReference>
<dbReference type="Proteomes" id="UP001458880">
    <property type="component" value="Unassembled WGS sequence"/>
</dbReference>
<evidence type="ECO:0000256" key="5">
    <source>
        <dbReference type="ARBA" id="ARBA00022825"/>
    </source>
</evidence>
<evidence type="ECO:0000313" key="11">
    <source>
        <dbReference type="EMBL" id="KAK9700307.1"/>
    </source>
</evidence>